<proteinExistence type="predicted"/>
<accession>A0A1H9WAV5</accession>
<keyword evidence="2" id="KW-1185">Reference proteome</keyword>
<organism evidence="1 2">
    <name type="scientific">Pedobacter rhizosphaerae</name>
    <dbReference type="NCBI Taxonomy" id="390241"/>
    <lineage>
        <taxon>Bacteria</taxon>
        <taxon>Pseudomonadati</taxon>
        <taxon>Bacteroidota</taxon>
        <taxon>Sphingobacteriia</taxon>
        <taxon>Sphingobacteriales</taxon>
        <taxon>Sphingobacteriaceae</taxon>
        <taxon>Pedobacter</taxon>
    </lineage>
</organism>
<name>A0A1H9WAV5_9SPHI</name>
<sequence>MKKSFIISLSLQTPNGALPYAKFSLGTDQQTATSIFAMLKGKAEVSKPCGITVQLLEEIGELPVPIGVMVCNVDELKENVALISKELFRIAHLENTGFPLPQP</sequence>
<dbReference type="RefSeq" id="WP_090890032.1">
    <property type="nucleotide sequence ID" value="NZ_FOGG01000066.1"/>
</dbReference>
<dbReference type="Proteomes" id="UP000199572">
    <property type="component" value="Unassembled WGS sequence"/>
</dbReference>
<dbReference type="EMBL" id="FOGG01000066">
    <property type="protein sequence ID" value="SES30911.1"/>
    <property type="molecule type" value="Genomic_DNA"/>
</dbReference>
<protein>
    <submittedName>
        <fullName evidence="1">Uncharacterized protein</fullName>
    </submittedName>
</protein>
<dbReference type="OrthoDB" id="676292at2"/>
<gene>
    <name evidence="1" type="ORF">SAMN04488023_16612</name>
</gene>
<evidence type="ECO:0000313" key="2">
    <source>
        <dbReference type="Proteomes" id="UP000199572"/>
    </source>
</evidence>
<dbReference type="AlphaFoldDB" id="A0A1H9WAV5"/>
<evidence type="ECO:0000313" key="1">
    <source>
        <dbReference type="EMBL" id="SES30911.1"/>
    </source>
</evidence>
<reference evidence="1 2" key="1">
    <citation type="submission" date="2016-10" db="EMBL/GenBank/DDBJ databases">
        <authorList>
            <person name="de Groot N.N."/>
        </authorList>
    </citation>
    <scope>NUCLEOTIDE SEQUENCE [LARGE SCALE GENOMIC DNA]</scope>
    <source>
        <strain evidence="1 2">DSM 18610</strain>
    </source>
</reference>